<keyword evidence="1" id="KW-0175">Coiled coil</keyword>
<proteinExistence type="predicted"/>
<feature type="coiled-coil region" evidence="1">
    <location>
        <begin position="1"/>
        <end position="35"/>
    </location>
</feature>
<dbReference type="AlphaFoldDB" id="A0AAV9Y3I8"/>
<dbReference type="Proteomes" id="UP001311799">
    <property type="component" value="Unassembled WGS sequence"/>
</dbReference>
<name>A0AAV9Y3I8_9CRYT</name>
<sequence>MDRAISDYNEYNNELNNLDLQMEEMLNNIENEKNSDVLSGKKSDKIVSEDSFVKFDTRKMKHFNIEDVTFNNTTRRYNTEKIKYHRIVKSGIKYAEYSLRLANKQKETVFSLSKFNRKRKKYQNSERFTASSSIIASVTMLKSILYREIPTNTKWVYMIFLPLILSNYFEVYNNMKKNSRLPKGIFGKAMQRRKNEALQRLNKSLLGLTRHVNKLNIDGTCEYNIKATLFWKFIEPLIITPAHGLITTDIIKKPKNASSEYLKEVISILRSKKYKLAVDQSKAKDDFYYYVKHDLEF</sequence>
<accession>A0AAV9Y3I8</accession>
<evidence type="ECO:0000313" key="3">
    <source>
        <dbReference type="Proteomes" id="UP001311799"/>
    </source>
</evidence>
<organism evidence="2 3">
    <name type="scientific">Cryptosporidium xiaoi</name>
    <dbReference type="NCBI Taxonomy" id="659607"/>
    <lineage>
        <taxon>Eukaryota</taxon>
        <taxon>Sar</taxon>
        <taxon>Alveolata</taxon>
        <taxon>Apicomplexa</taxon>
        <taxon>Conoidasida</taxon>
        <taxon>Coccidia</taxon>
        <taxon>Eucoccidiorida</taxon>
        <taxon>Eimeriorina</taxon>
        <taxon>Cryptosporidiidae</taxon>
        <taxon>Cryptosporidium</taxon>
    </lineage>
</organism>
<evidence type="ECO:0000313" key="2">
    <source>
        <dbReference type="EMBL" id="KAK6591087.1"/>
    </source>
</evidence>
<keyword evidence="3" id="KW-1185">Reference proteome</keyword>
<gene>
    <name evidence="2" type="ORF">RS030_111913</name>
</gene>
<reference evidence="2 3" key="1">
    <citation type="submission" date="2023-10" db="EMBL/GenBank/DDBJ databases">
        <title>Comparative genomics analysis reveals potential genetic determinants of host preference in Cryptosporidium xiaoi.</title>
        <authorList>
            <person name="Xiao L."/>
            <person name="Li J."/>
        </authorList>
    </citation>
    <scope>NUCLEOTIDE SEQUENCE [LARGE SCALE GENOMIC DNA]</scope>
    <source>
        <strain evidence="2 3">52996</strain>
    </source>
</reference>
<protein>
    <submittedName>
        <fullName evidence="2">Uncharacterized protein</fullName>
    </submittedName>
</protein>
<comment type="caution">
    <text evidence="2">The sequence shown here is derived from an EMBL/GenBank/DDBJ whole genome shotgun (WGS) entry which is preliminary data.</text>
</comment>
<dbReference type="EMBL" id="JAWDEY010000002">
    <property type="protein sequence ID" value="KAK6591087.1"/>
    <property type="molecule type" value="Genomic_DNA"/>
</dbReference>
<evidence type="ECO:0000256" key="1">
    <source>
        <dbReference type="SAM" id="Coils"/>
    </source>
</evidence>